<dbReference type="AlphaFoldDB" id="A0AAV9ZW46"/>
<dbReference type="SUPFAM" id="SSF52047">
    <property type="entry name" value="RNI-like"/>
    <property type="match status" value="1"/>
</dbReference>
<proteinExistence type="predicted"/>
<name>A0AAV9ZW46_9AGAR</name>
<accession>A0AAV9ZW46</accession>
<organism evidence="1 2">
    <name type="scientific">Favolaschia claudopus</name>
    <dbReference type="NCBI Taxonomy" id="2862362"/>
    <lineage>
        <taxon>Eukaryota</taxon>
        <taxon>Fungi</taxon>
        <taxon>Dikarya</taxon>
        <taxon>Basidiomycota</taxon>
        <taxon>Agaricomycotina</taxon>
        <taxon>Agaricomycetes</taxon>
        <taxon>Agaricomycetidae</taxon>
        <taxon>Agaricales</taxon>
        <taxon>Marasmiineae</taxon>
        <taxon>Mycenaceae</taxon>
        <taxon>Favolaschia</taxon>
    </lineage>
</organism>
<dbReference type="Proteomes" id="UP001362999">
    <property type="component" value="Unassembled WGS sequence"/>
</dbReference>
<reference evidence="1 2" key="1">
    <citation type="journal article" date="2024" name="J Genomics">
        <title>Draft genome sequencing and assembly of Favolaschia claudopus CIRM-BRFM 2984 isolated from oak limbs.</title>
        <authorList>
            <person name="Navarro D."/>
            <person name="Drula E."/>
            <person name="Chaduli D."/>
            <person name="Cazenave R."/>
            <person name="Ahrendt S."/>
            <person name="Wang J."/>
            <person name="Lipzen A."/>
            <person name="Daum C."/>
            <person name="Barry K."/>
            <person name="Grigoriev I.V."/>
            <person name="Favel A."/>
            <person name="Rosso M.N."/>
            <person name="Martin F."/>
        </authorList>
    </citation>
    <scope>NUCLEOTIDE SEQUENCE [LARGE SCALE GENOMIC DNA]</scope>
    <source>
        <strain evidence="1 2">CIRM-BRFM 2984</strain>
    </source>
</reference>
<protein>
    <recommendedName>
        <fullName evidence="3">F-box domain-containing protein</fullName>
    </recommendedName>
</protein>
<gene>
    <name evidence="1" type="ORF">R3P38DRAFT_3224386</name>
</gene>
<dbReference type="EMBL" id="JAWWNJ010000105">
    <property type="protein sequence ID" value="KAK6992981.1"/>
    <property type="molecule type" value="Genomic_DNA"/>
</dbReference>
<evidence type="ECO:0000313" key="1">
    <source>
        <dbReference type="EMBL" id="KAK6992981.1"/>
    </source>
</evidence>
<comment type="caution">
    <text evidence="1">The sequence shown here is derived from an EMBL/GenBank/DDBJ whole genome shotgun (WGS) entry which is preliminary data.</text>
</comment>
<evidence type="ECO:0000313" key="2">
    <source>
        <dbReference type="Proteomes" id="UP001362999"/>
    </source>
</evidence>
<sequence>MDGVPVEILCRALRAVFVSPYSVDASLPVQRDVLCSVCRLWRAAIDNDARSWANIFITYSTRVDSLREWLLRARNVPLAIDIHFPNTLAPLEVQRLPELFSELVPFVHRCRRLRIRVANNRIGTYAFGLIAALPMDSLSTVDIVMAPPYQSPRFATFAHSVPPVLTTLSFHRAFPTWMDKSSFACITSLTLSNITTFPRPFVGDIADLFGATPNLVHLVLYYVDPHIIGVRQAASTRVTLDRLEHLEFAMRRARCTEFLSVLWAPNLERLAVTLDREEDVLPCLELCGRRFSTVFSLRLACHFTSHTVLTTVLADFNALVQLDARRSPGFPLAFYGAALHSERLCPNLFRVCAGDLPALLVEDILRERNQSNFASELRICADVVSADVYAAPAYAEYGLSGGRVLCRGAFVDHLF</sequence>
<evidence type="ECO:0008006" key="3">
    <source>
        <dbReference type="Google" id="ProtNLM"/>
    </source>
</evidence>
<keyword evidence="2" id="KW-1185">Reference proteome</keyword>